<reference evidence="8" key="1">
    <citation type="submission" date="2025-08" db="UniProtKB">
        <authorList>
            <consortium name="RefSeq"/>
        </authorList>
    </citation>
    <scope>IDENTIFICATION</scope>
    <source>
        <tissue evidence="8">Young leaves</tissue>
    </source>
</reference>
<evidence type="ECO:0000256" key="4">
    <source>
        <dbReference type="ARBA" id="ARBA00024208"/>
    </source>
</evidence>
<dbReference type="InterPro" id="IPR040418">
    <property type="entry name" value="CRWN"/>
</dbReference>
<feature type="coiled-coil region" evidence="5">
    <location>
        <begin position="346"/>
        <end position="388"/>
    </location>
</feature>
<evidence type="ECO:0000256" key="6">
    <source>
        <dbReference type="SAM" id="MobiDB-lite"/>
    </source>
</evidence>
<comment type="similarity">
    <text evidence="4">Belongs to the CRWN family.</text>
</comment>
<dbReference type="AlphaFoldDB" id="A0A8B8ZC19"/>
<feature type="coiled-coil region" evidence="5">
    <location>
        <begin position="626"/>
        <end position="735"/>
    </location>
</feature>
<name>A0A8B8ZC19_PHODC</name>
<evidence type="ECO:0000256" key="1">
    <source>
        <dbReference type="ARBA" id="ARBA00023054"/>
    </source>
</evidence>
<sequence length="1151" mass="133187">MASPWPRASPLAVAATRSPAPRVAGASPPANGGTPLGDDAIWKRLREAGFDEESVKRRDKAALIAYISKLESEVYDYQHHMGLLILERKEWTSKYEQVKISAESAEVVYKREKAAQLSALAEARQREESLKKALGIEKECVANIEKALHDMRAESVETKLAYENKLAEARQMMEAAERKFDEAERKLLAAESLHAEASRSRNAALRNLQDVEAREDELRRDRISFKSECDAKEQEINSERQSLYDRQKILNEEQERLIAAQTLLNQREEYIFERSKDLSCFEKELEEARRNLEEKHKALKEENSNLDLKIAGLATREESVIKRESLLDKRERDLLILQEKVACKEHDEIQRLMDEHQSALERKRSEFEAELEQRRMMLEDEMEAKRTANEAKVADLSNRENAIQEREHAIKLELSALAEKEEDVVKKLKLLEEREQNLHSTQTAAEIEMQNMQNERGEMLKLKQSLENAKSSLEDEKKEIQCAQEKLELTLAERNELLVLEGKLKEEIDNLRAQKMELIAEADKLKAEKENFEIEWELIDEKREELRKEAERVAEERKTVDQYLKTEHDIIKLEKENLRNQFKSDAESLAREREEFLSKMEREHSDWFSKIQQEREDFVRDIMIQKKELENCMDKRREEIETYLREKEEAFDQEKARELQHINSQKELIVKELEHVASEMQKLNDERMEIALDREKREKECSEIKSSIEALNIQREKLQKQRELLHSDREKIYQEIQRLKKLEHLDIESENRALSETPNKWKVSLKTNTNADVAHDIDDPIEQKITVNDGSNWKLPSEKTSHASPRTSTTLSWVRKCAEVIFKHSLERNIEHAECKNSAKFAKVSEGNGYSSEKSVSHRNKNCGDGKRISLSKWKDLQIPSVASEGMDSKGHERTGRREAQPVRSDSPHVERNEGLCNAEIEGDRDNKVSHFIEDSEKSRNADSALPLGRKRLHSTLSYENADMQLEPSQKHQRKTRQNGSADVEGVTSDCLLTVQMPNSDDCDPSSLNPTSGCEELPVGCKDQEYENPEVSISKTPEVSKDTSTVLCPRILENRDSHGSENYSLLGDGILLYSSNFHKMLKKQEKVGDQVIFEAEEPSKEITTSTMEQTADDGGKIKEQDRCNRDGDDEVEDEDEDRLSTKEKLWKFIIT</sequence>
<keyword evidence="1 5" id="KW-0175">Coiled coil</keyword>
<dbReference type="OrthoDB" id="673795at2759"/>
<organism evidence="7 8">
    <name type="scientific">Phoenix dactylifera</name>
    <name type="common">Date palm</name>
    <dbReference type="NCBI Taxonomy" id="42345"/>
    <lineage>
        <taxon>Eukaryota</taxon>
        <taxon>Viridiplantae</taxon>
        <taxon>Streptophyta</taxon>
        <taxon>Embryophyta</taxon>
        <taxon>Tracheophyta</taxon>
        <taxon>Spermatophyta</taxon>
        <taxon>Magnoliopsida</taxon>
        <taxon>Liliopsida</taxon>
        <taxon>Arecaceae</taxon>
        <taxon>Coryphoideae</taxon>
        <taxon>Phoeniceae</taxon>
        <taxon>Phoenix</taxon>
    </lineage>
</organism>
<feature type="compositionally biased region" description="Basic and acidic residues" evidence="6">
    <location>
        <begin position="887"/>
        <end position="914"/>
    </location>
</feature>
<feature type="compositionally biased region" description="Basic and acidic residues" evidence="6">
    <location>
        <begin position="1113"/>
        <end position="1126"/>
    </location>
</feature>
<keyword evidence="2" id="KW-0539">Nucleus</keyword>
<evidence type="ECO:0000313" key="8">
    <source>
        <dbReference type="RefSeq" id="XP_038971646.1"/>
    </source>
</evidence>
<evidence type="ECO:0000256" key="3">
    <source>
        <dbReference type="ARBA" id="ARBA00024186"/>
    </source>
</evidence>
<dbReference type="KEGG" id="pda:103712275"/>
<dbReference type="Proteomes" id="UP000228380">
    <property type="component" value="Unplaced"/>
</dbReference>
<dbReference type="PANTHER" id="PTHR31908">
    <property type="entry name" value="PROTEIN CROWDED NUCLEI 4"/>
    <property type="match status" value="1"/>
</dbReference>
<dbReference type="GO" id="GO:0006997">
    <property type="term" value="P:nucleus organization"/>
    <property type="evidence" value="ECO:0007669"/>
    <property type="project" value="InterPro"/>
</dbReference>
<feature type="region of interest" description="Disordered" evidence="6">
    <location>
        <begin position="1"/>
        <end position="38"/>
    </location>
</feature>
<feature type="coiled-coil region" evidence="5">
    <location>
        <begin position="414"/>
        <end position="595"/>
    </location>
</feature>
<feature type="region of interest" description="Disordered" evidence="6">
    <location>
        <begin position="1098"/>
        <end position="1139"/>
    </location>
</feature>
<dbReference type="GeneID" id="103712275"/>
<dbReference type="GO" id="GO:0005652">
    <property type="term" value="C:nuclear lamina"/>
    <property type="evidence" value="ECO:0007669"/>
    <property type="project" value="UniProtKB-SubCell"/>
</dbReference>
<dbReference type="RefSeq" id="XP_038971646.1">
    <property type="nucleotide sequence ID" value="XM_039115718.1"/>
</dbReference>
<comment type="subcellular location">
    <subcellularLocation>
        <location evidence="3">Nucleus lamina</location>
    </subcellularLocation>
</comment>
<feature type="region of interest" description="Disordered" evidence="6">
    <location>
        <begin position="880"/>
        <end position="923"/>
    </location>
</feature>
<feature type="region of interest" description="Disordered" evidence="6">
    <location>
        <begin position="966"/>
        <end position="985"/>
    </location>
</feature>
<evidence type="ECO:0000256" key="2">
    <source>
        <dbReference type="ARBA" id="ARBA00023242"/>
    </source>
</evidence>
<proteinExistence type="inferred from homology"/>
<feature type="region of interest" description="Disordered" evidence="6">
    <location>
        <begin position="846"/>
        <end position="867"/>
    </location>
</feature>
<feature type="coiled-coil region" evidence="5">
    <location>
        <begin position="159"/>
        <end position="228"/>
    </location>
</feature>
<feature type="coiled-coil region" evidence="5">
    <location>
        <begin position="278"/>
        <end position="309"/>
    </location>
</feature>
<gene>
    <name evidence="8" type="primary">LOC103712275</name>
</gene>
<protein>
    <submittedName>
        <fullName evidence="8">Protein CROWDED NUCLEI 4-like isoform X1</fullName>
    </submittedName>
</protein>
<evidence type="ECO:0000256" key="5">
    <source>
        <dbReference type="SAM" id="Coils"/>
    </source>
</evidence>
<keyword evidence="7" id="KW-1185">Reference proteome</keyword>
<dbReference type="PANTHER" id="PTHR31908:SF2">
    <property type="entry name" value="PROTEIN CROWDED NUCLEI 4"/>
    <property type="match status" value="1"/>
</dbReference>
<feature type="compositionally biased region" description="Acidic residues" evidence="6">
    <location>
        <begin position="1127"/>
        <end position="1137"/>
    </location>
</feature>
<accession>A0A8B8ZC19</accession>
<evidence type="ECO:0000313" key="7">
    <source>
        <dbReference type="Proteomes" id="UP000228380"/>
    </source>
</evidence>